<evidence type="ECO:0000256" key="3">
    <source>
        <dbReference type="PROSITE-ProRule" id="PRU00221"/>
    </source>
</evidence>
<dbReference type="PROSITE" id="PS50294">
    <property type="entry name" value="WD_REPEATS_REGION"/>
    <property type="match status" value="1"/>
</dbReference>
<dbReference type="GO" id="GO:0016020">
    <property type="term" value="C:membrane"/>
    <property type="evidence" value="ECO:0007669"/>
    <property type="project" value="TreeGrafter"/>
</dbReference>
<dbReference type="GO" id="GO:0019901">
    <property type="term" value="F:protein kinase binding"/>
    <property type="evidence" value="ECO:0007669"/>
    <property type="project" value="TreeGrafter"/>
</dbReference>
<dbReference type="OrthoDB" id="26681at2759"/>
<feature type="repeat" description="WD" evidence="3">
    <location>
        <begin position="3264"/>
        <end position="3305"/>
    </location>
</feature>
<dbReference type="FunFam" id="1.10.1540.10:FF:000001">
    <property type="entry name" value="neurobeachin isoform X1"/>
    <property type="match status" value="1"/>
</dbReference>
<feature type="region of interest" description="Disordered" evidence="4">
    <location>
        <begin position="2187"/>
        <end position="2213"/>
    </location>
</feature>
<dbReference type="Pfam" id="PF20426">
    <property type="entry name" value="NBCH_WD40"/>
    <property type="match status" value="1"/>
</dbReference>
<evidence type="ECO:0000256" key="4">
    <source>
        <dbReference type="SAM" id="MobiDB-lite"/>
    </source>
</evidence>
<dbReference type="InterPro" id="IPR000409">
    <property type="entry name" value="BEACH_dom"/>
</dbReference>
<sequence>MEKKNYKEFLNHNPNGSQIYKLWIEREKNKNNLNSWLFSFGKLFIQNYSNWDPVLIENKLNPSTIKIKRSKKNIHFTEEEIQQAALVDVAQPANFILDSVNMLVSFLSKIPKNSQNQSQDKILETVSSLFQENTENTILQTISLPIIQIMSRSKYNRDVLFYLNIFDLICDLWKFSHLLLTNILDIFSNLEKNQEKISMNYLENLFLYQFIMSNTIEIFKLFFSPKNWNKEKEKKILRQIRNQIDYLKAGSFIPNLIDNFKLHLQFMQKFKTSTAHHLLHFKFINCIEIFSHIEILTPKNQESIISILLLQIEPPQLNQQEICITEEDFVNITAEDVEKNNLSDGMKKVNVLDFVNNNLSSNIILNENREINSKNFDQMEFQIRILGLELLEKMLENNPDGELFVAHDIHFDKLCDLILWIAYSFPYQWAQNYFENNLSLFKSQCKTFRSREQELFMIRKMSSTIAVNKKPKKYKIKAKFELIWNKNQQNDPQKYVQTKISFRPFFLSNEEKKTKNKKVFFQLDIPGGLFVPKKMNRQSVYHHGNYEDCLKPIHKDITNNPHLNQFFLVLREYCFMKESVYNIYHQNKFIDSNIKNLKDKILSVCLDIFRTNFHKSKSNSLSRNFIRFIDPELQLYVLSFFIDVINKENFEFLRDRNFWDLLFSNFFYLNFEDNFIPNEKEALNLVYSMKKQIMAYALYLIETFQNEKDLQFIFHFLFMNKNNLSVVIDITELIVKLMKCKERKFIENIFCEKSFFAFVFKINDSLQKKQRKYNESVYYSNCKIKEKEKNQESNNSNDGNEIQKKFKYDIQHFYQARMSVILALDYLFISEKISIEIAKNQKTIKSLFRMILEPEFERIGTNIIGSIMQILPFGSNQEFDLFVEEYIENVLMINQMITQYQNKKSELEYLEEVIYQIIRRTTVSLQQNREPLQNHFVRHNVFSFLLTILSNPLLKSKMAGSVIEMMVELLAENRENITHFRNTIGWDRLYIVLHQAEMPAESIQNMLLDLMVLGRFNEEENFLIQNPDVVGVFFDKFMNSGLDQTGMKEEIICRNVQLFQKICAKSVHNVSMCCDGGLVYYLLEILDQAQSRELAKNILGLIEMLGTLRITARELKQMFSLLKTRGNNKRAAFSELLLSSMVEMIKTKREGPVSFFDFNGRSAFIQIPAMRKWPIQKGYSFCAWARVEDFNSPQHQPSYKPRIFSFLAEDKSGIELLLAPQTNFGFWNQKEDISVEVVVYDPKAGENSAEFIVQLPIRKWFWIAISHNSARWGSKGELSLYINGKLISTQNLRYPILTSELTNNQIGAQYQQTKLSKKSTNCFYGQIGTLYFFSDILSPDIFSMIYNLGPGYSSMFQANELSSQSIPQNLQSLFENSLSDKIFLYINSSATNQGLCYDDSPNSYLEGRPASILGMVNCVSSRIDEILYCIGGVQVIFPLFVQIDQEEEKFPIEQNDQKEDSQSANFSRLVFELMKQMLVNNLSNQDEFVFCKGFALIGHLIKRLPPSLISQDIIESLYQLFIKSHNKQFREALLSQLLLDFDIWIYFDEVFQKILICKLTNIFSFLERRRSNRSHLEDVIAIIERYYWTIPTKYSHAKSEKIHPVTGEVIGHRPSTENISALLQNFVPTLSHIARAQSKKPKSHNFLFLLATCFLTKEEELIEGILQILSSLLSVDPFPYISCLAKFFVDDPFVLLLDTPNHQIRTLSFEIICQIHSFISTNGSLFKSKKRNRIRSSICSENSYQKIHQILAKYPLTLSISKSLFNCIYLPTDGSVLKSSPKYSSRRIQNVHLFRSVISLLKNNRTRVGALMSSELRAMILYSVENMSFIISQESWQDPLLQLLSISKEKRESILLSLNEKKFLNESNLLQSVQRSPTIFVENIYNKDQEEDLYYTETEEVEFTETEESDFTEREDNQNNENTNENINENINEKTPTRKIHRIQKNGLISTQKDFPNSQLKNYQFTVVKDYIETIPKSHQMNAFIISEKNPKNDLQTISQKFPFEQMQLKSSQSQQDINKNIFEIFQGLHLFSLQKTKLGWQEIEKTFTLLKLMYFSRSKTYELFSAHFALDIFRKIAGIVKKMQSNSFSQSQLKSIRRSNSQINFSSEFNFTSFSVENLLEFVIFIGISIMDLSGYVSKLFSVKNSIMKVNMLRSLKSDPYLIHSGMGLKSLSTFSIEDLNDNNTNQDYNLDHEQNSNEDYNSDNKNNINTHKNLEKSYSTPIQNFEFEETNDLHNNLTEGLAKFTSKIFAFLDQKKLLPNERARFEIVEKIIIVSLLKVAHGSRDPQKINKSFETLSWFLSLPSRTTQQRSHTIEIAFIFLCIFISGERNISDSPSSFLAMCIQLLKQLLSKYPDIFLQIQNLVVETILNEKNLTTKPQQQTLSQMIISILRAENDGNHNAQNPFLEYIQNISTQIRDEFQTKKENFQEEQTQTIQKIQAYTEKRSTDTDTRQEKTNALEFGNIVIDSKKNPELADLVENQRNNLEKQEEHKNRGVRLIGQESRLILRELDIGRGPWGVSLHDKDPQKRKQIHWKLDKTEDSLRRRLKLCVNYKFNEHYEASIRRDEGVPRIAEQLVAEMQSKLAKQAKERMTALEQVYDSGDLDKDQDFDQDGNFRSANKNPNSSNPNNDPDADNDIENDDSNSNSNNNTVIDPQIERKMEEKLQVEEITITQVSCQLISPLKRTPGVIEITNLSLNFFVDHARIFDLALPREDYRDKDYSWDLQSIISMSFRRHLHRNTALEIFFADSTNMFFNFETTSERGRIADTIISTCKLRRDGKIRNLKCIRDGISELHRAQLTRRWKRREVSNFEYLMQLNTLSGRTYNDISQYPVFPWILSDYKSEKLDLSNPESYRDLTKPIGAMDQERLDSFLQRYRSFPKDEIPFLYGTHYSNSNIVVSFLIRMEPFTTYSVRFQGGKFDKADRIFSSIERAWSNCMTGTSDVKELIPEFFYLPEFLENPNNFNLGKLQTGKDIGIVELPPWAKSPRDFVRINRDALESEHVSLNLHHWIDLIFGYKQKGKQAEKSYNIFRYSTYQHLVNYEKTPESQIPALEAEIEYYGQTPLQLFTKPHPARLPFEQAPLRDSHWDPKINHLRFTPFIINLQSNPPIFLSFAENPEIVAFIGASDKIISVDFSRRISGHKWMASKPLGGSTPFFFEEDQTALKRAPIGVSFSKTLEKLSGIFALSGSLLASCGYWDNSFKITNVQSMETTQSIVKHSNIVTCLAFVGSVLVTGSKDTTTIVWSLNSKDLVNTTPTHVLSGHDDEVTCVDFSPEFDVVVSGSKDGTCIIYTLRSGKYVRTIHSPTSHAFSMVKISPDSDIVTFSEQDMSIRLYSINGQFLKEVSSSQILYCWTITKNSRFLITGGKQGFIHIRRLHDLRLVESFDLKNPVNFIALNDSESYLIALFENSKLFVGYFTHRKKKDSKKKDVSSPQITRK</sequence>
<dbReference type="Gene3D" id="2.30.29.30">
    <property type="entry name" value="Pleckstrin-homology domain (PH domain)/Phosphotyrosine-binding domain (PTB)"/>
    <property type="match status" value="1"/>
</dbReference>
<feature type="domain" description="BEACH-type PH" evidence="6">
    <location>
        <begin position="2668"/>
        <end position="2773"/>
    </location>
</feature>
<dbReference type="PANTHER" id="PTHR13743:SF112">
    <property type="entry name" value="BEACH DOMAIN-CONTAINING PROTEIN"/>
    <property type="match status" value="1"/>
</dbReference>
<dbReference type="Pfam" id="PF20425">
    <property type="entry name" value="Neurobeachin"/>
    <property type="match status" value="1"/>
</dbReference>
<dbReference type="InterPro" id="IPR011993">
    <property type="entry name" value="PH-like_dom_sf"/>
</dbReference>
<accession>A0A9Q0RFL7</accession>
<dbReference type="SUPFAM" id="SSF81837">
    <property type="entry name" value="BEACH domain"/>
    <property type="match status" value="1"/>
</dbReference>
<dbReference type="Pfam" id="PF02138">
    <property type="entry name" value="Beach"/>
    <property type="match status" value="1"/>
</dbReference>
<evidence type="ECO:0000259" key="6">
    <source>
        <dbReference type="PROSITE" id="PS51783"/>
    </source>
</evidence>
<dbReference type="SUPFAM" id="SSF50729">
    <property type="entry name" value="PH domain-like"/>
    <property type="match status" value="1"/>
</dbReference>
<dbReference type="InterPro" id="IPR036322">
    <property type="entry name" value="WD40_repeat_dom_sf"/>
</dbReference>
<dbReference type="InterPro" id="IPR036372">
    <property type="entry name" value="BEACH_dom_sf"/>
</dbReference>
<dbReference type="EMBL" id="JAPDFW010000054">
    <property type="protein sequence ID" value="KAJ5078264.1"/>
    <property type="molecule type" value="Genomic_DNA"/>
</dbReference>
<dbReference type="Pfam" id="PF14844">
    <property type="entry name" value="PH_BEACH"/>
    <property type="match status" value="1"/>
</dbReference>
<gene>
    <name evidence="7" type="ORF">M0811_05052</name>
</gene>
<dbReference type="InterPro" id="IPR023362">
    <property type="entry name" value="PH-BEACH_dom"/>
</dbReference>
<dbReference type="SMART" id="SM01026">
    <property type="entry name" value="Beach"/>
    <property type="match status" value="1"/>
</dbReference>
<proteinExistence type="predicted"/>
<feature type="repeat" description="WD" evidence="3">
    <location>
        <begin position="3219"/>
        <end position="3258"/>
    </location>
</feature>
<evidence type="ECO:0000259" key="5">
    <source>
        <dbReference type="PROSITE" id="PS50197"/>
    </source>
</evidence>
<dbReference type="InterPro" id="IPR016024">
    <property type="entry name" value="ARM-type_fold"/>
</dbReference>
<dbReference type="PROSITE" id="PS51783">
    <property type="entry name" value="PH_BEACH"/>
    <property type="match status" value="1"/>
</dbReference>
<dbReference type="InterPro" id="IPR046851">
    <property type="entry name" value="NBCH_WD40"/>
</dbReference>
<comment type="caution">
    <text evidence="7">The sequence shown here is derived from an EMBL/GenBank/DDBJ whole genome shotgun (WGS) entry which is preliminary data.</text>
</comment>
<reference evidence="7" key="1">
    <citation type="submission" date="2022-10" db="EMBL/GenBank/DDBJ databases">
        <title>Novel sulphate-reducing endosymbionts in the free-living metamonad Anaeramoeba.</title>
        <authorList>
            <person name="Jerlstrom-Hultqvist J."/>
            <person name="Cepicka I."/>
            <person name="Gallot-Lavallee L."/>
            <person name="Salas-Leiva D."/>
            <person name="Curtis B.A."/>
            <person name="Zahonova K."/>
            <person name="Pipaliya S."/>
            <person name="Dacks J."/>
            <person name="Roger A.J."/>
        </authorList>
    </citation>
    <scope>NUCLEOTIDE SEQUENCE</scope>
    <source>
        <strain evidence="7">BMAN</strain>
    </source>
</reference>
<dbReference type="SUPFAM" id="SSF49899">
    <property type="entry name" value="Concanavalin A-like lectins/glucanases"/>
    <property type="match status" value="1"/>
</dbReference>
<dbReference type="Pfam" id="PF16057">
    <property type="entry name" value="DUF4800"/>
    <property type="match status" value="1"/>
</dbReference>
<feature type="compositionally biased region" description="Low complexity" evidence="4">
    <location>
        <begin position="2620"/>
        <end position="2633"/>
    </location>
</feature>
<dbReference type="InterPro" id="IPR001680">
    <property type="entry name" value="WD40_rpt"/>
</dbReference>
<dbReference type="Gene3D" id="1.10.1540.10">
    <property type="entry name" value="BEACH domain"/>
    <property type="match status" value="1"/>
</dbReference>
<dbReference type="Proteomes" id="UP001149090">
    <property type="component" value="Unassembled WGS sequence"/>
</dbReference>
<dbReference type="Gene3D" id="2.130.10.10">
    <property type="entry name" value="YVTN repeat-like/Quinoprotein amine dehydrogenase"/>
    <property type="match status" value="1"/>
</dbReference>
<feature type="region of interest" description="Disordered" evidence="4">
    <location>
        <begin position="2602"/>
        <end position="2658"/>
    </location>
</feature>
<dbReference type="PROSITE" id="PS50197">
    <property type="entry name" value="BEACH"/>
    <property type="match status" value="1"/>
</dbReference>
<evidence type="ECO:0000313" key="7">
    <source>
        <dbReference type="EMBL" id="KAJ5078264.1"/>
    </source>
</evidence>
<dbReference type="InterPro" id="IPR046852">
    <property type="entry name" value="Neurobeachin_a-sol"/>
</dbReference>
<evidence type="ECO:0000313" key="8">
    <source>
        <dbReference type="Proteomes" id="UP001149090"/>
    </source>
</evidence>
<keyword evidence="2" id="KW-0677">Repeat</keyword>
<feature type="compositionally biased region" description="Acidic residues" evidence="4">
    <location>
        <begin position="2634"/>
        <end position="2644"/>
    </location>
</feature>
<name>A0A9Q0RFL7_ANAIG</name>
<dbReference type="SUPFAM" id="SSF48371">
    <property type="entry name" value="ARM repeat"/>
    <property type="match status" value="1"/>
</dbReference>
<dbReference type="PANTHER" id="PTHR13743">
    <property type="entry name" value="BEIGE/BEACH-RELATED"/>
    <property type="match status" value="1"/>
</dbReference>
<protein>
    <submittedName>
        <fullName evidence="7">Beach domain-containing protein lvsc</fullName>
    </submittedName>
</protein>
<feature type="compositionally biased region" description="Polar residues" evidence="4">
    <location>
        <begin position="2199"/>
        <end position="2213"/>
    </location>
</feature>
<dbReference type="SMART" id="SM00320">
    <property type="entry name" value="WD40"/>
    <property type="match status" value="4"/>
</dbReference>
<dbReference type="Pfam" id="PF13385">
    <property type="entry name" value="Laminin_G_3"/>
    <property type="match status" value="1"/>
</dbReference>
<organism evidence="7 8">
    <name type="scientific">Anaeramoeba ignava</name>
    <name type="common">Anaerobic marine amoeba</name>
    <dbReference type="NCBI Taxonomy" id="1746090"/>
    <lineage>
        <taxon>Eukaryota</taxon>
        <taxon>Metamonada</taxon>
        <taxon>Anaeramoebidae</taxon>
        <taxon>Anaeramoeba</taxon>
    </lineage>
</organism>
<dbReference type="Gene3D" id="2.60.120.200">
    <property type="match status" value="1"/>
</dbReference>
<dbReference type="SUPFAM" id="SSF50978">
    <property type="entry name" value="WD40 repeat-like"/>
    <property type="match status" value="1"/>
</dbReference>
<dbReference type="PROSITE" id="PS50082">
    <property type="entry name" value="WD_REPEATS_2"/>
    <property type="match status" value="2"/>
</dbReference>
<feature type="region of interest" description="Disordered" evidence="4">
    <location>
        <begin position="1904"/>
        <end position="1938"/>
    </location>
</feature>
<dbReference type="InterPro" id="IPR013320">
    <property type="entry name" value="ConA-like_dom_sf"/>
</dbReference>
<dbReference type="CDD" id="cd06071">
    <property type="entry name" value="Beach"/>
    <property type="match status" value="1"/>
</dbReference>
<dbReference type="InterPro" id="IPR050865">
    <property type="entry name" value="BEACH_Domain"/>
</dbReference>
<keyword evidence="1 3" id="KW-0853">WD repeat</keyword>
<feature type="compositionally biased region" description="Low complexity" evidence="4">
    <location>
        <begin position="1919"/>
        <end position="1930"/>
    </location>
</feature>
<dbReference type="InterPro" id="IPR015943">
    <property type="entry name" value="WD40/YVTN_repeat-like_dom_sf"/>
</dbReference>
<evidence type="ECO:0000256" key="1">
    <source>
        <dbReference type="ARBA" id="ARBA00022574"/>
    </source>
</evidence>
<dbReference type="GO" id="GO:0005829">
    <property type="term" value="C:cytosol"/>
    <property type="evidence" value="ECO:0007669"/>
    <property type="project" value="TreeGrafter"/>
</dbReference>
<feature type="domain" description="BEACH" evidence="5">
    <location>
        <begin position="2791"/>
        <end position="3078"/>
    </location>
</feature>
<dbReference type="Pfam" id="PF15787">
    <property type="entry name" value="DUF4704"/>
    <property type="match status" value="1"/>
</dbReference>
<dbReference type="GO" id="GO:0008104">
    <property type="term" value="P:intracellular protein localization"/>
    <property type="evidence" value="ECO:0007669"/>
    <property type="project" value="TreeGrafter"/>
</dbReference>
<evidence type="ECO:0000256" key="2">
    <source>
        <dbReference type="ARBA" id="ARBA00022737"/>
    </source>
</evidence>
<keyword evidence="8" id="KW-1185">Reference proteome</keyword>
<dbReference type="InterPro" id="IPR031570">
    <property type="entry name" value="NBEA/BDCP_DUF4704"/>
</dbReference>